<feature type="chain" id="PRO_5036874574" description="DUF3108 domain-containing protein" evidence="1">
    <location>
        <begin position="23"/>
        <end position="256"/>
    </location>
</feature>
<evidence type="ECO:0008006" key="4">
    <source>
        <dbReference type="Google" id="ProtNLM"/>
    </source>
</evidence>
<comment type="caution">
    <text evidence="2">The sequence shown here is derived from an EMBL/GenBank/DDBJ whole genome shotgun (WGS) entry which is preliminary data.</text>
</comment>
<reference evidence="2" key="1">
    <citation type="submission" date="2017-10" db="EMBL/GenBank/DDBJ databases">
        <title>Whole genome sequencing of members of genus Pseudoxanthomonas.</title>
        <authorList>
            <person name="Kumar S."/>
            <person name="Bansal K."/>
            <person name="Kaur A."/>
            <person name="Patil P."/>
            <person name="Sharma S."/>
            <person name="Patil P.B."/>
        </authorList>
    </citation>
    <scope>NUCLEOTIDE SEQUENCE</scope>
    <source>
        <strain evidence="2">DSM 22914</strain>
    </source>
</reference>
<evidence type="ECO:0000256" key="1">
    <source>
        <dbReference type="SAM" id="SignalP"/>
    </source>
</evidence>
<name>A0A921TEV5_9GAMM</name>
<protein>
    <recommendedName>
        <fullName evidence="4">DUF3108 domain-containing protein</fullName>
    </recommendedName>
</protein>
<dbReference type="OrthoDB" id="6007799at2"/>
<evidence type="ECO:0000313" key="2">
    <source>
        <dbReference type="EMBL" id="KAF1690351.1"/>
    </source>
</evidence>
<dbReference type="AlphaFoldDB" id="A0A921TEV5"/>
<proteinExistence type="predicted"/>
<keyword evidence="3" id="KW-1185">Reference proteome</keyword>
<dbReference type="RefSeq" id="WP_162123515.1">
    <property type="nucleotide sequence ID" value="NZ_PDWK01000007.1"/>
</dbReference>
<dbReference type="EMBL" id="PDWK01000007">
    <property type="protein sequence ID" value="KAF1690351.1"/>
    <property type="molecule type" value="Genomic_DNA"/>
</dbReference>
<accession>A0A921TEV5</accession>
<dbReference type="Proteomes" id="UP000717981">
    <property type="component" value="Unassembled WGS sequence"/>
</dbReference>
<dbReference type="Pfam" id="PF11306">
    <property type="entry name" value="DUF3108"/>
    <property type="match status" value="1"/>
</dbReference>
<organism evidence="2 3">
    <name type="scientific">Pseudoxanthomonas taiwanensis</name>
    <dbReference type="NCBI Taxonomy" id="176598"/>
    <lineage>
        <taxon>Bacteria</taxon>
        <taxon>Pseudomonadati</taxon>
        <taxon>Pseudomonadota</taxon>
        <taxon>Gammaproteobacteria</taxon>
        <taxon>Lysobacterales</taxon>
        <taxon>Lysobacteraceae</taxon>
        <taxon>Pseudoxanthomonas</taxon>
    </lineage>
</organism>
<dbReference type="InterPro" id="IPR021457">
    <property type="entry name" value="DUF3108"/>
</dbReference>
<keyword evidence="1" id="KW-0732">Signal</keyword>
<feature type="signal peptide" evidence="1">
    <location>
        <begin position="1"/>
        <end position="22"/>
    </location>
</feature>
<evidence type="ECO:0000313" key="3">
    <source>
        <dbReference type="Proteomes" id="UP000717981"/>
    </source>
</evidence>
<gene>
    <name evidence="2" type="ORF">CR938_02615</name>
</gene>
<sequence>MTRILRSLAPLLLFLAAPVAPAQVPAPAEPAPVPVWESAGPHLLEPFTATYAAWYRGREAGDATMRLVREGGRWRADLVIRGDRGLAGLARLSVHQSTVFEEVGGQYRPLSQSTVREALVFDRRVTGTYDWNAMQARWDGSLKKDRRRPVPLREGDMSGLLINLAVIRDARPGAILHYRFVDGGRVREYVYEVATEPETVMVGDMGYEALRVARNQADGDQTVFWVAAGVPTPVRILQRKDGQDEIDLRLVAYEGA</sequence>